<comment type="caution">
    <text evidence="11">Lacks conserved residue(s) required for the propagation of feature annotation.</text>
</comment>
<dbReference type="NCBIfam" id="NF008046">
    <property type="entry name" value="PRK10779.1"/>
    <property type="match status" value="1"/>
</dbReference>
<evidence type="ECO:0000256" key="4">
    <source>
        <dbReference type="ARBA" id="ARBA00022670"/>
    </source>
</evidence>
<gene>
    <name evidence="13" type="primary">rseP</name>
    <name evidence="13" type="ORF">ACFOEK_05455</name>
</gene>
<keyword evidence="11" id="KW-0479">Metal-binding</keyword>
<dbReference type="SMART" id="SM00228">
    <property type="entry name" value="PDZ"/>
    <property type="match status" value="2"/>
</dbReference>
<dbReference type="SUPFAM" id="SSF50156">
    <property type="entry name" value="PDZ domain-like"/>
    <property type="match status" value="2"/>
</dbReference>
<dbReference type="GO" id="GO:0008233">
    <property type="term" value="F:peptidase activity"/>
    <property type="evidence" value="ECO:0007669"/>
    <property type="project" value="UniProtKB-KW"/>
</dbReference>
<evidence type="ECO:0000256" key="3">
    <source>
        <dbReference type="ARBA" id="ARBA00007931"/>
    </source>
</evidence>
<comment type="similarity">
    <text evidence="3 11">Belongs to the peptidase M50B family.</text>
</comment>
<evidence type="ECO:0000259" key="12">
    <source>
        <dbReference type="PROSITE" id="PS50106"/>
    </source>
</evidence>
<sequence>MFQMLLATLVTLGLLITFHEFGHFWVARKCGVKVLRFSIGFGKPLIKWKDKQGTEYAVAMIPLGGYVKMLDEREGDVAPEELSQAFNRKPVLQRIAVVAAGPLANFILAVVLYSLVFGLGSTSVKPVIGEIASGSIAEQAGLQPQQIITKVDGKEVQNWTQVQLSLVRRIGESGEIKVSAETGEGWSTDHSLVIDRWQEGVRDPDPFGSLGIHPLRLPIPAVIERVEDGSAASDAGLKTDDSILEIDGQPIEDWRDLVERVQASPEKELELLVERQGQRLSISLTPRSKENGQGQLIGFMGVMPKPVSWPDEYLVTLEYGFFGSILKGAEKTWDMSVLTLESIWKMIGGLISVENISGPITIAKVAGESVSYGLIPFLSFLAYVSVSLGVLNLLPIPVLDGGHLVYYLIELARGKPLSQSVQELGLRLGVALIGSLMIFAVFNDISRWFIGS</sequence>
<name>A0ABV7HG00_9GAMM</name>
<evidence type="ECO:0000256" key="11">
    <source>
        <dbReference type="RuleBase" id="RU362031"/>
    </source>
</evidence>
<organism evidence="13 14">
    <name type="scientific">Litoribrevibacter euphylliae</name>
    <dbReference type="NCBI Taxonomy" id="1834034"/>
    <lineage>
        <taxon>Bacteria</taxon>
        <taxon>Pseudomonadati</taxon>
        <taxon>Pseudomonadota</taxon>
        <taxon>Gammaproteobacteria</taxon>
        <taxon>Oceanospirillales</taxon>
        <taxon>Oceanospirillaceae</taxon>
        <taxon>Litoribrevibacter</taxon>
    </lineage>
</organism>
<keyword evidence="10 11" id="KW-0472">Membrane</keyword>
<comment type="subcellular location">
    <subcellularLocation>
        <location evidence="2">Membrane</location>
        <topology evidence="2">Multi-pass membrane protein</topology>
    </subcellularLocation>
</comment>
<dbReference type="PANTHER" id="PTHR42837">
    <property type="entry name" value="REGULATOR OF SIGMA-E PROTEASE RSEP"/>
    <property type="match status" value="1"/>
</dbReference>
<dbReference type="Pfam" id="PF02163">
    <property type="entry name" value="Peptidase_M50"/>
    <property type="match status" value="1"/>
</dbReference>
<keyword evidence="6 11" id="KW-0378">Hydrolase</keyword>
<proteinExistence type="inferred from homology"/>
<dbReference type="NCBIfam" id="TIGR00054">
    <property type="entry name" value="RIP metalloprotease RseP"/>
    <property type="match status" value="1"/>
</dbReference>
<keyword evidence="7 11" id="KW-0862">Zinc</keyword>
<dbReference type="CDD" id="cd06163">
    <property type="entry name" value="S2P-M50_PDZ_RseP-like"/>
    <property type="match status" value="2"/>
</dbReference>
<keyword evidence="5 11" id="KW-0812">Transmembrane</keyword>
<evidence type="ECO:0000256" key="2">
    <source>
        <dbReference type="ARBA" id="ARBA00004141"/>
    </source>
</evidence>
<evidence type="ECO:0000256" key="6">
    <source>
        <dbReference type="ARBA" id="ARBA00022801"/>
    </source>
</evidence>
<keyword evidence="9 11" id="KW-0482">Metalloprotease</keyword>
<dbReference type="InterPro" id="IPR001478">
    <property type="entry name" value="PDZ"/>
</dbReference>
<keyword evidence="8 11" id="KW-1133">Transmembrane helix</keyword>
<evidence type="ECO:0000256" key="1">
    <source>
        <dbReference type="ARBA" id="ARBA00001947"/>
    </source>
</evidence>
<dbReference type="EC" id="3.4.24.-" evidence="11"/>
<comment type="cofactor">
    <cofactor evidence="1 11">
        <name>Zn(2+)</name>
        <dbReference type="ChEBI" id="CHEBI:29105"/>
    </cofactor>
</comment>
<dbReference type="Proteomes" id="UP001595476">
    <property type="component" value="Unassembled WGS sequence"/>
</dbReference>
<keyword evidence="14" id="KW-1185">Reference proteome</keyword>
<dbReference type="Gene3D" id="2.30.42.10">
    <property type="match status" value="2"/>
</dbReference>
<protein>
    <recommendedName>
        <fullName evidence="11">Zinc metalloprotease</fullName>
        <ecNumber evidence="11">3.4.24.-</ecNumber>
    </recommendedName>
</protein>
<reference evidence="14" key="1">
    <citation type="journal article" date="2019" name="Int. J. Syst. Evol. Microbiol.">
        <title>The Global Catalogue of Microorganisms (GCM) 10K type strain sequencing project: providing services to taxonomists for standard genome sequencing and annotation.</title>
        <authorList>
            <consortium name="The Broad Institute Genomics Platform"/>
            <consortium name="The Broad Institute Genome Sequencing Center for Infectious Disease"/>
            <person name="Wu L."/>
            <person name="Ma J."/>
        </authorList>
    </citation>
    <scope>NUCLEOTIDE SEQUENCE [LARGE SCALE GENOMIC DNA]</scope>
    <source>
        <strain evidence="14">KCTC 52438</strain>
    </source>
</reference>
<dbReference type="PANTHER" id="PTHR42837:SF2">
    <property type="entry name" value="MEMBRANE METALLOPROTEASE ARASP2, CHLOROPLASTIC-RELATED"/>
    <property type="match status" value="1"/>
</dbReference>
<dbReference type="GO" id="GO:0006508">
    <property type="term" value="P:proteolysis"/>
    <property type="evidence" value="ECO:0007669"/>
    <property type="project" value="UniProtKB-KW"/>
</dbReference>
<dbReference type="PROSITE" id="PS50106">
    <property type="entry name" value="PDZ"/>
    <property type="match status" value="1"/>
</dbReference>
<evidence type="ECO:0000256" key="10">
    <source>
        <dbReference type="ARBA" id="ARBA00023136"/>
    </source>
</evidence>
<dbReference type="EMBL" id="JBHRSZ010000002">
    <property type="protein sequence ID" value="MFC3150461.1"/>
    <property type="molecule type" value="Genomic_DNA"/>
</dbReference>
<dbReference type="InterPro" id="IPR036034">
    <property type="entry name" value="PDZ_sf"/>
</dbReference>
<evidence type="ECO:0000313" key="14">
    <source>
        <dbReference type="Proteomes" id="UP001595476"/>
    </source>
</evidence>
<feature type="transmembrane region" description="Helical" evidence="11">
    <location>
        <begin position="95"/>
        <end position="116"/>
    </location>
</feature>
<keyword evidence="4 13" id="KW-0645">Protease</keyword>
<dbReference type="RefSeq" id="WP_386717296.1">
    <property type="nucleotide sequence ID" value="NZ_JBHRSZ010000002.1"/>
</dbReference>
<accession>A0ABV7HG00</accession>
<evidence type="ECO:0000256" key="9">
    <source>
        <dbReference type="ARBA" id="ARBA00023049"/>
    </source>
</evidence>
<dbReference type="InterPro" id="IPR041489">
    <property type="entry name" value="PDZ_6"/>
</dbReference>
<dbReference type="Pfam" id="PF17820">
    <property type="entry name" value="PDZ_6"/>
    <property type="match status" value="2"/>
</dbReference>
<dbReference type="InterPro" id="IPR008915">
    <property type="entry name" value="Peptidase_M50"/>
</dbReference>
<evidence type="ECO:0000256" key="7">
    <source>
        <dbReference type="ARBA" id="ARBA00022833"/>
    </source>
</evidence>
<feature type="domain" description="PDZ" evidence="12">
    <location>
        <begin position="222"/>
        <end position="288"/>
    </location>
</feature>
<evidence type="ECO:0000313" key="13">
    <source>
        <dbReference type="EMBL" id="MFC3150461.1"/>
    </source>
</evidence>
<comment type="caution">
    <text evidence="13">The sequence shown here is derived from an EMBL/GenBank/DDBJ whole genome shotgun (WGS) entry which is preliminary data.</text>
</comment>
<evidence type="ECO:0000256" key="8">
    <source>
        <dbReference type="ARBA" id="ARBA00022989"/>
    </source>
</evidence>
<dbReference type="InterPro" id="IPR004387">
    <property type="entry name" value="Pept_M50_Zn"/>
</dbReference>
<evidence type="ECO:0000256" key="5">
    <source>
        <dbReference type="ARBA" id="ARBA00022692"/>
    </source>
</evidence>